<dbReference type="GO" id="GO:0016491">
    <property type="term" value="F:oxidoreductase activity"/>
    <property type="evidence" value="ECO:0007669"/>
    <property type="project" value="TreeGrafter"/>
</dbReference>
<comment type="caution">
    <text evidence="2">The sequence shown here is derived from an EMBL/GenBank/DDBJ whole genome shotgun (WGS) entry which is preliminary data.</text>
</comment>
<evidence type="ECO:0000256" key="1">
    <source>
        <dbReference type="SAM" id="MobiDB-lite"/>
    </source>
</evidence>
<gene>
    <name evidence="2" type="ORF">TrRE_jg9361</name>
</gene>
<keyword evidence="3" id="KW-1185">Reference proteome</keyword>
<dbReference type="EMBL" id="BRXZ01005822">
    <property type="protein sequence ID" value="GMH50671.1"/>
    <property type="molecule type" value="Genomic_DNA"/>
</dbReference>
<proteinExistence type="predicted"/>
<evidence type="ECO:0000313" key="3">
    <source>
        <dbReference type="Proteomes" id="UP001165082"/>
    </source>
</evidence>
<protein>
    <recommendedName>
        <fullName evidence="4">Deoxyhypusine monooxygenase</fullName>
    </recommendedName>
</protein>
<dbReference type="OrthoDB" id="421002at2759"/>
<dbReference type="InterPro" id="IPR011989">
    <property type="entry name" value="ARM-like"/>
</dbReference>
<evidence type="ECO:0008006" key="4">
    <source>
        <dbReference type="Google" id="ProtNLM"/>
    </source>
</evidence>
<sequence length="171" mass="18778">STESNMPIACACMTKKYDSTDPAPPHPSHSGMTHEELGEVIRDEKRDLWERYRAMFSIRNLGGGPAALELGKALVSDRSSALFRHEVAFVLGQLQHSSGLPYLVECLRRKDEHPFARHEACEAVGAIDGDWEVIEGVLKEFEKDEQIIVAQSAMVAMDGRDYFGVMGGGGG</sequence>
<name>A0A9W6ZEA5_9STRA</name>
<dbReference type="PANTHER" id="PTHR12697:SF5">
    <property type="entry name" value="DEOXYHYPUSINE HYDROXYLASE"/>
    <property type="match status" value="1"/>
</dbReference>
<dbReference type="Proteomes" id="UP001165082">
    <property type="component" value="Unassembled WGS sequence"/>
</dbReference>
<evidence type="ECO:0000313" key="2">
    <source>
        <dbReference type="EMBL" id="GMH50671.1"/>
    </source>
</evidence>
<accession>A0A9W6ZEA5</accession>
<dbReference type="Pfam" id="PF13646">
    <property type="entry name" value="HEAT_2"/>
    <property type="match status" value="1"/>
</dbReference>
<dbReference type="InterPro" id="IPR016024">
    <property type="entry name" value="ARM-type_fold"/>
</dbReference>
<dbReference type="InterPro" id="IPR004155">
    <property type="entry name" value="PBS_lyase_HEAT"/>
</dbReference>
<feature type="region of interest" description="Disordered" evidence="1">
    <location>
        <begin position="17"/>
        <end position="36"/>
    </location>
</feature>
<dbReference type="AlphaFoldDB" id="A0A9W6ZEA5"/>
<feature type="non-terminal residue" evidence="2">
    <location>
        <position position="171"/>
    </location>
</feature>
<dbReference type="SMART" id="SM00567">
    <property type="entry name" value="EZ_HEAT"/>
    <property type="match status" value="3"/>
</dbReference>
<dbReference type="PANTHER" id="PTHR12697">
    <property type="entry name" value="PBS LYASE HEAT-LIKE PROTEIN"/>
    <property type="match status" value="1"/>
</dbReference>
<feature type="non-terminal residue" evidence="2">
    <location>
        <position position="1"/>
    </location>
</feature>
<dbReference type="Gene3D" id="1.25.10.10">
    <property type="entry name" value="Leucine-rich Repeat Variant"/>
    <property type="match status" value="1"/>
</dbReference>
<dbReference type="SUPFAM" id="SSF48371">
    <property type="entry name" value="ARM repeat"/>
    <property type="match status" value="1"/>
</dbReference>
<reference evidence="2" key="1">
    <citation type="submission" date="2022-07" db="EMBL/GenBank/DDBJ databases">
        <title>Genome analysis of Parmales, a sister group of diatoms, reveals the evolutionary specialization of diatoms from phago-mixotrophs to photoautotrophs.</title>
        <authorList>
            <person name="Ban H."/>
            <person name="Sato S."/>
            <person name="Yoshikawa S."/>
            <person name="Kazumasa Y."/>
            <person name="Nakamura Y."/>
            <person name="Ichinomiya M."/>
            <person name="Saitoh K."/>
            <person name="Sato N."/>
            <person name="Blanc-Mathieu R."/>
            <person name="Endo H."/>
            <person name="Kuwata A."/>
            <person name="Ogata H."/>
        </authorList>
    </citation>
    <scope>NUCLEOTIDE SEQUENCE</scope>
</reference>
<organism evidence="2 3">
    <name type="scientific">Triparma retinervis</name>
    <dbReference type="NCBI Taxonomy" id="2557542"/>
    <lineage>
        <taxon>Eukaryota</taxon>
        <taxon>Sar</taxon>
        <taxon>Stramenopiles</taxon>
        <taxon>Ochrophyta</taxon>
        <taxon>Bolidophyceae</taxon>
        <taxon>Parmales</taxon>
        <taxon>Triparmaceae</taxon>
        <taxon>Triparma</taxon>
    </lineage>
</organism>